<evidence type="ECO:0000313" key="4">
    <source>
        <dbReference type="EMBL" id="AUT65835.1"/>
    </source>
</evidence>
<sequence length="145" mass="16213">MTDTLTLRHAETDADVMACFDVMHQLRPQLNSAEDFLARVALQRAQGYRLLGVWENGEAVALAGYRRIDNLIHGRFIYVDDLITDEAGRGHGHGERLLAELGTLGRAEDCQRLVLDTALANALAQRFYFRCGLLARGLHFSMELA</sequence>
<dbReference type="PANTHER" id="PTHR43877:SF2">
    <property type="entry name" value="AMINOALKYLPHOSPHONATE N-ACETYLTRANSFERASE-RELATED"/>
    <property type="match status" value="1"/>
</dbReference>
<keyword evidence="1 4" id="KW-0808">Transferase</keyword>
<dbReference type="InterPro" id="IPR050832">
    <property type="entry name" value="Bact_Acetyltransf"/>
</dbReference>
<proteinExistence type="predicted"/>
<feature type="domain" description="N-acetyltransferase" evidence="3">
    <location>
        <begin position="5"/>
        <end position="145"/>
    </location>
</feature>
<organism evidence="4 5">
    <name type="scientific">Paraburkholderia terrae</name>
    <dbReference type="NCBI Taxonomy" id="311230"/>
    <lineage>
        <taxon>Bacteria</taxon>
        <taxon>Pseudomonadati</taxon>
        <taxon>Pseudomonadota</taxon>
        <taxon>Betaproteobacteria</taxon>
        <taxon>Burkholderiales</taxon>
        <taxon>Burkholderiaceae</taxon>
        <taxon>Paraburkholderia</taxon>
    </lineage>
</organism>
<dbReference type="RefSeq" id="WP_042305605.1">
    <property type="nucleotide sequence ID" value="NZ_CP026113.1"/>
</dbReference>
<accession>A0A2I8F1T2</accession>
<keyword evidence="2" id="KW-0012">Acyltransferase</keyword>
<gene>
    <name evidence="4" type="ORF">C2L65_40840</name>
</gene>
<dbReference type="GO" id="GO:0016747">
    <property type="term" value="F:acyltransferase activity, transferring groups other than amino-acyl groups"/>
    <property type="evidence" value="ECO:0007669"/>
    <property type="project" value="InterPro"/>
</dbReference>
<dbReference type="OrthoDB" id="9805924at2"/>
<evidence type="ECO:0000313" key="5">
    <source>
        <dbReference type="Proteomes" id="UP000243502"/>
    </source>
</evidence>
<dbReference type="KEGG" id="pter:C2L65_40840"/>
<dbReference type="SUPFAM" id="SSF55729">
    <property type="entry name" value="Acyl-CoA N-acyltransferases (Nat)"/>
    <property type="match status" value="1"/>
</dbReference>
<dbReference type="Pfam" id="PF00583">
    <property type="entry name" value="Acetyltransf_1"/>
    <property type="match status" value="1"/>
</dbReference>
<dbReference type="Gene3D" id="3.40.630.30">
    <property type="match status" value="1"/>
</dbReference>
<protein>
    <submittedName>
        <fullName evidence="4">N-acetyltransferase</fullName>
    </submittedName>
</protein>
<name>A0A2I8F1T2_9BURK</name>
<evidence type="ECO:0000256" key="2">
    <source>
        <dbReference type="ARBA" id="ARBA00023315"/>
    </source>
</evidence>
<evidence type="ECO:0000259" key="3">
    <source>
        <dbReference type="PROSITE" id="PS51186"/>
    </source>
</evidence>
<reference evidence="4 5" key="1">
    <citation type="submission" date="2018-01" db="EMBL/GenBank/DDBJ databases">
        <title>Species boundaries and ecological features among Paraburkholderia terrae DSMZ17804T, P. hospita DSMZ17164T and P. caribensis DSMZ13236T.</title>
        <authorList>
            <person name="Pratama A.A."/>
        </authorList>
    </citation>
    <scope>NUCLEOTIDE SEQUENCE [LARGE SCALE GENOMIC DNA]</scope>
    <source>
        <strain evidence="4 5">DSM 17804</strain>
    </source>
</reference>
<dbReference type="PANTHER" id="PTHR43877">
    <property type="entry name" value="AMINOALKYLPHOSPHONATE N-ACETYLTRANSFERASE-RELATED-RELATED"/>
    <property type="match status" value="1"/>
</dbReference>
<dbReference type="PROSITE" id="PS51186">
    <property type="entry name" value="GNAT"/>
    <property type="match status" value="1"/>
</dbReference>
<dbReference type="EMBL" id="CP026113">
    <property type="protein sequence ID" value="AUT65835.1"/>
    <property type="molecule type" value="Genomic_DNA"/>
</dbReference>
<dbReference type="AlphaFoldDB" id="A0A2I8F1T2"/>
<dbReference type="InterPro" id="IPR016181">
    <property type="entry name" value="Acyl_CoA_acyltransferase"/>
</dbReference>
<evidence type="ECO:0000256" key="1">
    <source>
        <dbReference type="ARBA" id="ARBA00022679"/>
    </source>
</evidence>
<dbReference type="CDD" id="cd04301">
    <property type="entry name" value="NAT_SF"/>
    <property type="match status" value="1"/>
</dbReference>
<dbReference type="InterPro" id="IPR000182">
    <property type="entry name" value="GNAT_dom"/>
</dbReference>
<dbReference type="Proteomes" id="UP000243502">
    <property type="component" value="Chromosome 3"/>
</dbReference>